<dbReference type="InterPro" id="IPR002364">
    <property type="entry name" value="Quin_OxRdtase/zeta-crystal_CS"/>
</dbReference>
<keyword evidence="3" id="KW-1185">Reference proteome</keyword>
<dbReference type="RefSeq" id="WP_161316819.1">
    <property type="nucleotide sequence ID" value="NZ_WTUW01000009.1"/>
</dbReference>
<name>A0A6L8WB44_9PROT</name>
<accession>A0A6L8WB44</accession>
<dbReference type="InterPro" id="IPR020843">
    <property type="entry name" value="ER"/>
</dbReference>
<gene>
    <name evidence="2" type="ORF">GQE98_16555</name>
</gene>
<dbReference type="InterPro" id="IPR013154">
    <property type="entry name" value="ADH-like_N"/>
</dbReference>
<reference evidence="2 3" key="1">
    <citation type="submission" date="2019-12" db="EMBL/GenBank/DDBJ databases">
        <title>Snethiella sp. nov. sp. isolated from sea sand.</title>
        <authorList>
            <person name="Kim J."/>
            <person name="Jeong S.E."/>
            <person name="Jung H.S."/>
            <person name="Jeon C.O."/>
        </authorList>
    </citation>
    <scope>NUCLEOTIDE SEQUENCE [LARGE SCALE GENOMIC DNA]</scope>
    <source>
        <strain evidence="2 3">DP05</strain>
    </source>
</reference>
<dbReference type="InterPro" id="IPR011032">
    <property type="entry name" value="GroES-like_sf"/>
</dbReference>
<dbReference type="GO" id="GO:0008270">
    <property type="term" value="F:zinc ion binding"/>
    <property type="evidence" value="ECO:0007669"/>
    <property type="project" value="InterPro"/>
</dbReference>
<dbReference type="SUPFAM" id="SSF50129">
    <property type="entry name" value="GroES-like"/>
    <property type="match status" value="1"/>
</dbReference>
<comment type="caution">
    <text evidence="2">The sequence shown here is derived from an EMBL/GenBank/DDBJ whole genome shotgun (WGS) entry which is preliminary data.</text>
</comment>
<dbReference type="Gene3D" id="3.90.180.10">
    <property type="entry name" value="Medium-chain alcohol dehydrogenases, catalytic domain"/>
    <property type="match status" value="1"/>
</dbReference>
<dbReference type="SMART" id="SM00829">
    <property type="entry name" value="PKS_ER"/>
    <property type="match status" value="1"/>
</dbReference>
<dbReference type="AlphaFoldDB" id="A0A6L8WB44"/>
<dbReference type="CDD" id="cd08241">
    <property type="entry name" value="QOR1"/>
    <property type="match status" value="1"/>
</dbReference>
<organism evidence="2 3">
    <name type="scientific">Sneathiella litorea</name>
    <dbReference type="NCBI Taxonomy" id="2606216"/>
    <lineage>
        <taxon>Bacteria</taxon>
        <taxon>Pseudomonadati</taxon>
        <taxon>Pseudomonadota</taxon>
        <taxon>Alphaproteobacteria</taxon>
        <taxon>Sneathiellales</taxon>
        <taxon>Sneathiellaceae</taxon>
        <taxon>Sneathiella</taxon>
    </lineage>
</organism>
<dbReference type="InterPro" id="IPR036291">
    <property type="entry name" value="NAD(P)-bd_dom_sf"/>
</dbReference>
<proteinExistence type="predicted"/>
<dbReference type="Proteomes" id="UP000476030">
    <property type="component" value="Unassembled WGS sequence"/>
</dbReference>
<protein>
    <submittedName>
        <fullName evidence="2">Zinc-binding dehydrogenase</fullName>
    </submittedName>
</protein>
<dbReference type="PROSITE" id="PS01162">
    <property type="entry name" value="QOR_ZETA_CRYSTAL"/>
    <property type="match status" value="1"/>
</dbReference>
<dbReference type="GO" id="GO:0016491">
    <property type="term" value="F:oxidoreductase activity"/>
    <property type="evidence" value="ECO:0007669"/>
    <property type="project" value="InterPro"/>
</dbReference>
<dbReference type="EMBL" id="WTUW01000009">
    <property type="protein sequence ID" value="MZR32251.1"/>
    <property type="molecule type" value="Genomic_DNA"/>
</dbReference>
<sequence>MRALICSKHDGPSSLRVAEMDRPVASNGEVLIQVIAAGISFVDVLMSRNKHQNKHEPPFSTGMEVVGTVAALGPEVTGFSVGDRVAALIYDGGHAEYVCAKSFEVFSLPEGCDPVQAAAVLSVALTSELALVEKGQIKPGETVLISGAAGGVGLTGVQLAKYHGAKVIAAVSDTAKADATRAAGADAAIIYGPDLRDRVKEANEGRDVDIVLDPVGGDFAETAAHCLDWDGRYLIIGFAGGGIPAFAANRLLVKNRSVHGMVLGYYRWHKPERLAIAAKVVMDAVAKGALKVPAQPLDDLAAVPGALEQIENRSMIGKAVVKLS</sequence>
<dbReference type="PANTHER" id="PTHR43677:SF4">
    <property type="entry name" value="QUINONE OXIDOREDUCTASE-LIKE PROTEIN 2"/>
    <property type="match status" value="1"/>
</dbReference>
<dbReference type="Pfam" id="PF00107">
    <property type="entry name" value="ADH_zinc_N"/>
    <property type="match status" value="1"/>
</dbReference>
<dbReference type="Gene3D" id="3.40.50.720">
    <property type="entry name" value="NAD(P)-binding Rossmann-like Domain"/>
    <property type="match status" value="1"/>
</dbReference>
<dbReference type="InterPro" id="IPR013149">
    <property type="entry name" value="ADH-like_C"/>
</dbReference>
<dbReference type="InterPro" id="IPR051397">
    <property type="entry name" value="Zn-ADH-like_protein"/>
</dbReference>
<evidence type="ECO:0000259" key="1">
    <source>
        <dbReference type="SMART" id="SM00829"/>
    </source>
</evidence>
<feature type="domain" description="Enoyl reductase (ER)" evidence="1">
    <location>
        <begin position="11"/>
        <end position="321"/>
    </location>
</feature>
<evidence type="ECO:0000313" key="2">
    <source>
        <dbReference type="EMBL" id="MZR32251.1"/>
    </source>
</evidence>
<dbReference type="SUPFAM" id="SSF51735">
    <property type="entry name" value="NAD(P)-binding Rossmann-fold domains"/>
    <property type="match status" value="1"/>
</dbReference>
<dbReference type="Pfam" id="PF08240">
    <property type="entry name" value="ADH_N"/>
    <property type="match status" value="1"/>
</dbReference>
<dbReference type="PANTHER" id="PTHR43677">
    <property type="entry name" value="SHORT-CHAIN DEHYDROGENASE/REDUCTASE"/>
    <property type="match status" value="1"/>
</dbReference>
<evidence type="ECO:0000313" key="3">
    <source>
        <dbReference type="Proteomes" id="UP000476030"/>
    </source>
</evidence>